<feature type="compositionally biased region" description="Polar residues" evidence="1">
    <location>
        <begin position="381"/>
        <end position="395"/>
    </location>
</feature>
<reference evidence="2 3" key="1">
    <citation type="submission" date="2016-02" db="EMBL/GenBank/DDBJ databases">
        <title>Genome analysis of coral dinoflagellate symbionts highlights evolutionary adaptations to a symbiotic lifestyle.</title>
        <authorList>
            <person name="Aranda M."/>
            <person name="Li Y."/>
            <person name="Liew Y.J."/>
            <person name="Baumgarten S."/>
            <person name="Simakov O."/>
            <person name="Wilson M."/>
            <person name="Piel J."/>
            <person name="Ashoor H."/>
            <person name="Bougouffa S."/>
            <person name="Bajic V.B."/>
            <person name="Ryu T."/>
            <person name="Ravasi T."/>
            <person name="Bayer T."/>
            <person name="Micklem G."/>
            <person name="Kim H."/>
            <person name="Bhak J."/>
            <person name="Lajeunesse T.C."/>
            <person name="Voolstra C.R."/>
        </authorList>
    </citation>
    <scope>NUCLEOTIDE SEQUENCE [LARGE SCALE GENOMIC DNA]</scope>
    <source>
        <strain evidence="2 3">CCMP2467</strain>
    </source>
</reference>
<dbReference type="OrthoDB" id="10269347at2759"/>
<sequence>MLGTLGTPAKMEKDHIAAEAVRTALHPDLVSDASAEVNVDGAISLRGLRLTLERRIGIYLTPYKDIIRRVAEQCVHNGGFSGDCQDRRCDGPKSGNTHCARHSGQLLAALCKQEAVEMIATATSTGRGSFMFTQLADEVGFAKVWVGNWEPLPARLFWEKGALQTKGRHRTEDVGKKHTVSGTVACGSLAVALREQTVRIRARVAKHVPESQNMQQSGYSDVPDGTVVAVQELGALLKGSGFKDKDGRHEAGRHFAGVLGMTCMLAGRVGTNMRTPPIGEKEAAWCIRLFCTSRRDDFSFVGYIFPALAFGNYPECLQFRSLAYFADSVLSRFHKHHILVHVDKIHHTHDRVSPIFKNGRHKGDDVEKLIADAKRPLPADNDTSGYPTGEGQNWESVHGQGHL</sequence>
<dbReference type="Proteomes" id="UP000186817">
    <property type="component" value="Unassembled WGS sequence"/>
</dbReference>
<accession>A0A1Q9EG69</accession>
<gene>
    <name evidence="2" type="ORF">AK812_SmicGene10323</name>
</gene>
<evidence type="ECO:0000313" key="3">
    <source>
        <dbReference type="Proteomes" id="UP000186817"/>
    </source>
</evidence>
<keyword evidence="3" id="KW-1185">Reference proteome</keyword>
<proteinExistence type="predicted"/>
<comment type="caution">
    <text evidence="2">The sequence shown here is derived from an EMBL/GenBank/DDBJ whole genome shotgun (WGS) entry which is preliminary data.</text>
</comment>
<protein>
    <submittedName>
        <fullName evidence="2">Uncharacterized protein</fullName>
    </submittedName>
</protein>
<organism evidence="2 3">
    <name type="scientific">Symbiodinium microadriaticum</name>
    <name type="common">Dinoflagellate</name>
    <name type="synonym">Zooxanthella microadriatica</name>
    <dbReference type="NCBI Taxonomy" id="2951"/>
    <lineage>
        <taxon>Eukaryota</taxon>
        <taxon>Sar</taxon>
        <taxon>Alveolata</taxon>
        <taxon>Dinophyceae</taxon>
        <taxon>Suessiales</taxon>
        <taxon>Symbiodiniaceae</taxon>
        <taxon>Symbiodinium</taxon>
    </lineage>
</organism>
<dbReference type="AlphaFoldDB" id="A0A1Q9EG69"/>
<evidence type="ECO:0000256" key="1">
    <source>
        <dbReference type="SAM" id="MobiDB-lite"/>
    </source>
</evidence>
<feature type="region of interest" description="Disordered" evidence="1">
    <location>
        <begin position="373"/>
        <end position="403"/>
    </location>
</feature>
<dbReference type="EMBL" id="LSRX01000161">
    <property type="protein sequence ID" value="OLQ06377.1"/>
    <property type="molecule type" value="Genomic_DNA"/>
</dbReference>
<name>A0A1Q9EG69_SYMMI</name>
<evidence type="ECO:0000313" key="2">
    <source>
        <dbReference type="EMBL" id="OLQ06377.1"/>
    </source>
</evidence>